<dbReference type="InterPro" id="IPR001750">
    <property type="entry name" value="ND/Mrp_TM"/>
</dbReference>
<dbReference type="RefSeq" id="WP_184382145.1">
    <property type="nucleotide sequence ID" value="NZ_JACIDJ010000001.1"/>
</dbReference>
<dbReference type="Pfam" id="PF13244">
    <property type="entry name" value="MbhD"/>
    <property type="match status" value="1"/>
</dbReference>
<comment type="caution">
    <text evidence="15">The sequence shown here is derived from an EMBL/GenBank/DDBJ whole genome shotgun (WGS) entry which is preliminary data.</text>
</comment>
<dbReference type="Proteomes" id="UP000553193">
    <property type="component" value="Unassembled WGS sequence"/>
</dbReference>
<evidence type="ECO:0000256" key="5">
    <source>
        <dbReference type="ARBA" id="ARBA00022692"/>
    </source>
</evidence>
<feature type="transmembrane region" description="Helical" evidence="10">
    <location>
        <begin position="294"/>
        <end position="311"/>
    </location>
</feature>
<dbReference type="InterPro" id="IPR001516">
    <property type="entry name" value="Proton_antipo_N"/>
</dbReference>
<evidence type="ECO:0000256" key="3">
    <source>
        <dbReference type="ARBA" id="ARBA00022449"/>
    </source>
</evidence>
<keyword evidence="4" id="KW-1003">Cell membrane</keyword>
<keyword evidence="6 10" id="KW-1133">Transmembrane helix</keyword>
<dbReference type="GO" id="GO:0005886">
    <property type="term" value="C:plasma membrane"/>
    <property type="evidence" value="ECO:0007669"/>
    <property type="project" value="UniProtKB-SubCell"/>
</dbReference>
<feature type="transmembrane region" description="Helical" evidence="10">
    <location>
        <begin position="362"/>
        <end position="385"/>
    </location>
</feature>
<dbReference type="PRINTS" id="PR01435">
    <property type="entry name" value="NPOXDRDTASE5"/>
</dbReference>
<dbReference type="InterPro" id="IPR025383">
    <property type="entry name" value="MrpA_C/MbhD"/>
</dbReference>
<accession>A0A840AAM9</accession>
<dbReference type="EMBL" id="JACIDJ010000001">
    <property type="protein sequence ID" value="MBB3897215.1"/>
    <property type="molecule type" value="Genomic_DNA"/>
</dbReference>
<feature type="transmembrane region" description="Helical" evidence="10">
    <location>
        <begin position="557"/>
        <end position="578"/>
    </location>
</feature>
<evidence type="ECO:0000259" key="13">
    <source>
        <dbReference type="Pfam" id="PF13244"/>
    </source>
</evidence>
<keyword evidence="16" id="KW-1185">Reference proteome</keyword>
<proteinExistence type="predicted"/>
<keyword evidence="3" id="KW-0050">Antiport</keyword>
<evidence type="ECO:0000259" key="14">
    <source>
        <dbReference type="Pfam" id="PF20501"/>
    </source>
</evidence>
<feature type="transmembrane region" description="Helical" evidence="10">
    <location>
        <begin position="613"/>
        <end position="634"/>
    </location>
</feature>
<evidence type="ECO:0000256" key="9">
    <source>
        <dbReference type="RuleBase" id="RU000320"/>
    </source>
</evidence>
<gene>
    <name evidence="15" type="ORF">GGQ83_000641</name>
</gene>
<feature type="transmembrane region" description="Helical" evidence="10">
    <location>
        <begin position="317"/>
        <end position="341"/>
    </location>
</feature>
<feature type="transmembrane region" description="Helical" evidence="10">
    <location>
        <begin position="193"/>
        <end position="214"/>
    </location>
</feature>
<keyword evidence="5 9" id="KW-0812">Transmembrane</keyword>
<keyword evidence="7" id="KW-0406">Ion transport</keyword>
<evidence type="ECO:0000256" key="8">
    <source>
        <dbReference type="ARBA" id="ARBA00023136"/>
    </source>
</evidence>
<feature type="transmembrane region" description="Helical" evidence="10">
    <location>
        <begin position="441"/>
        <end position="462"/>
    </location>
</feature>
<feature type="transmembrane region" description="Helical" evidence="10">
    <location>
        <begin position="679"/>
        <end position="700"/>
    </location>
</feature>
<evidence type="ECO:0000256" key="10">
    <source>
        <dbReference type="SAM" id="Phobius"/>
    </source>
</evidence>
<evidence type="ECO:0000256" key="6">
    <source>
        <dbReference type="ARBA" id="ARBA00022989"/>
    </source>
</evidence>
<feature type="transmembrane region" description="Helical" evidence="10">
    <location>
        <begin position="158"/>
        <end position="181"/>
    </location>
</feature>
<name>A0A840AAM9_9PROT</name>
<dbReference type="InterPro" id="IPR050616">
    <property type="entry name" value="CPA3_Na-H_Antiporter_A"/>
</dbReference>
<evidence type="ECO:0000259" key="11">
    <source>
        <dbReference type="Pfam" id="PF00361"/>
    </source>
</evidence>
<evidence type="ECO:0000256" key="7">
    <source>
        <dbReference type="ARBA" id="ARBA00023065"/>
    </source>
</evidence>
<feature type="transmembrane region" description="Helical" evidence="10">
    <location>
        <begin position="734"/>
        <end position="752"/>
    </location>
</feature>
<evidence type="ECO:0000256" key="1">
    <source>
        <dbReference type="ARBA" id="ARBA00004651"/>
    </source>
</evidence>
<feature type="domain" description="NADH-Ubiquinone oxidoreductase (complex I) chain 5 N-terminal" evidence="12">
    <location>
        <begin position="58"/>
        <end position="105"/>
    </location>
</feature>
<dbReference type="Pfam" id="PF00662">
    <property type="entry name" value="Proton_antipo_N"/>
    <property type="match status" value="1"/>
</dbReference>
<dbReference type="PANTHER" id="PTHR43373">
    <property type="entry name" value="NA(+)/H(+) ANTIPORTER SUBUNIT"/>
    <property type="match status" value="1"/>
</dbReference>
<feature type="transmembrane region" description="Helical" evidence="10">
    <location>
        <begin position="265"/>
        <end position="285"/>
    </location>
</feature>
<keyword evidence="2" id="KW-0813">Transport</keyword>
<feature type="transmembrane region" description="Helical" evidence="10">
    <location>
        <begin position="397"/>
        <end position="420"/>
    </location>
</feature>
<feature type="domain" description="MrpA C-terminal/MbhE" evidence="14">
    <location>
        <begin position="675"/>
        <end position="756"/>
    </location>
</feature>
<dbReference type="AlphaFoldDB" id="A0A840AAM9"/>
<dbReference type="Pfam" id="PF00361">
    <property type="entry name" value="Proton_antipo_M"/>
    <property type="match status" value="1"/>
</dbReference>
<feature type="transmembrane region" description="Helical" evidence="10">
    <location>
        <begin position="491"/>
        <end position="510"/>
    </location>
</feature>
<feature type="transmembrane region" description="Helical" evidence="10">
    <location>
        <begin position="640"/>
        <end position="659"/>
    </location>
</feature>
<feature type="transmembrane region" description="Helical" evidence="10">
    <location>
        <begin position="107"/>
        <end position="131"/>
    </location>
</feature>
<evidence type="ECO:0000313" key="16">
    <source>
        <dbReference type="Proteomes" id="UP000553193"/>
    </source>
</evidence>
<reference evidence="15 16" key="1">
    <citation type="submission" date="2020-08" db="EMBL/GenBank/DDBJ databases">
        <title>Genomic Encyclopedia of Type Strains, Phase IV (KMG-IV): sequencing the most valuable type-strain genomes for metagenomic binning, comparative biology and taxonomic classification.</title>
        <authorList>
            <person name="Goeker M."/>
        </authorList>
    </citation>
    <scope>NUCLEOTIDE SEQUENCE [LARGE SCALE GENOMIC DNA]</scope>
    <source>
        <strain evidence="15 16">DSM 19979</strain>
    </source>
</reference>
<evidence type="ECO:0000313" key="15">
    <source>
        <dbReference type="EMBL" id="MBB3897215.1"/>
    </source>
</evidence>
<dbReference type="InterPro" id="IPR046806">
    <property type="entry name" value="MrpA_C/MbhE"/>
</dbReference>
<organism evidence="15 16">
    <name type="scientific">Roseococcus suduntuyensis</name>
    <dbReference type="NCBI Taxonomy" id="455361"/>
    <lineage>
        <taxon>Bacteria</taxon>
        <taxon>Pseudomonadati</taxon>
        <taxon>Pseudomonadota</taxon>
        <taxon>Alphaproteobacteria</taxon>
        <taxon>Acetobacterales</taxon>
        <taxon>Roseomonadaceae</taxon>
        <taxon>Roseococcus</taxon>
    </lineage>
</organism>
<dbReference type="PRINTS" id="PR01434">
    <property type="entry name" value="NADHDHGNASE5"/>
</dbReference>
<feature type="transmembrane region" description="Helical" evidence="10">
    <location>
        <begin position="590"/>
        <end position="608"/>
    </location>
</feature>
<feature type="transmembrane region" description="Helical" evidence="10">
    <location>
        <begin position="32"/>
        <end position="55"/>
    </location>
</feature>
<dbReference type="GO" id="GO:0006811">
    <property type="term" value="P:monoatomic ion transport"/>
    <property type="evidence" value="ECO:0007669"/>
    <property type="project" value="UniProtKB-KW"/>
</dbReference>
<feature type="domain" description="MrpA C-terminal/MbhD" evidence="13">
    <location>
        <begin position="599"/>
        <end position="662"/>
    </location>
</feature>
<evidence type="ECO:0000259" key="12">
    <source>
        <dbReference type="Pfam" id="PF00662"/>
    </source>
</evidence>
<dbReference type="Pfam" id="PF20501">
    <property type="entry name" value="MbhE"/>
    <property type="match status" value="1"/>
</dbReference>
<sequence length="758" mass="79705">MNWILALIPCLALLAVPAVALGLRARPALAPALALLPATLFGLILLLPLGATFRLDWMPAFGIGFGFRLDGLSQLMALLITGIGAGIFLFSGSYMTSYPKQHRFMAVLTLFMAAMLGAVLADDLIVLFIFWELTSLASFMLIGFEAHKPAARRAAQQGLLVTVSGGLAMLAGILLLGSAAGTFTISEILANRAVLATHAFTPWIIVLVAMGCFAKSAQWPLHMWLPNAMAAPTPVSAYLHSATMVKLGVYLLARLNPAFQEWALWQGLLTGAGTLTMLTGAVLALRERDLKRKLAWSTVVALGTLVTLIGLEEPLAATAAVVFLLVHALYKASLFLVAGILDKKAGTRDALMLRGLGRHMPLTAIAALLAALSMAGAPGFIGYMAKDLLFTVQLGVPGLLPLVALLVNAAMVVVAGVVAVRPFFGKPMEMERQAKDPGFTMLAAPLTLAILGLVFGLAPALISVNLVEPAAAAILGEPTGVALGDKQATEIVYYLSLVVLGLGVIAFLAWTRLQPRLAAQTWLDDYGPDAAYGRILRGVSVISGAVTRRVQTGSLRFYIGASVVLMFGGTLVLLVAGGGLGLPSADPLPLPHQAVLVGLVIAGAVAACRLQMLFAQVMAAAVVGFGVGILFLTLGAADLAFTQFTVETIAIVLLVAILARLPFRELDARRREEHRRDGAIAIGAGVVGFLTLLAVLSVPFDTQMPDWMGAAAWPEAKGRNVVNVILVDFRALDTLGEIAVLLIAALAATVLLRRARGK</sequence>
<evidence type="ECO:0000256" key="2">
    <source>
        <dbReference type="ARBA" id="ARBA00022448"/>
    </source>
</evidence>
<keyword evidence="8 10" id="KW-0472">Membrane</keyword>
<feature type="transmembrane region" description="Helical" evidence="10">
    <location>
        <begin position="75"/>
        <end position="95"/>
    </location>
</feature>
<feature type="domain" description="NADH:quinone oxidoreductase/Mrp antiporter transmembrane" evidence="11">
    <location>
        <begin position="121"/>
        <end position="405"/>
    </location>
</feature>
<evidence type="ECO:0000256" key="4">
    <source>
        <dbReference type="ARBA" id="ARBA00022475"/>
    </source>
</evidence>
<comment type="subcellular location">
    <subcellularLocation>
        <location evidence="1">Cell membrane</location>
        <topology evidence="1">Multi-pass membrane protein</topology>
    </subcellularLocation>
    <subcellularLocation>
        <location evidence="9">Membrane</location>
        <topology evidence="9">Multi-pass membrane protein</topology>
    </subcellularLocation>
</comment>
<dbReference type="GO" id="GO:0015297">
    <property type="term" value="F:antiporter activity"/>
    <property type="evidence" value="ECO:0007669"/>
    <property type="project" value="UniProtKB-KW"/>
</dbReference>
<dbReference type="PANTHER" id="PTHR43373:SF1">
    <property type="entry name" value="NA(+)_H(+) ANTIPORTER SUBUNIT A"/>
    <property type="match status" value="1"/>
</dbReference>
<protein>
    <submittedName>
        <fullName evidence="15">Multicomponent Na+:H+ antiporter subunit A</fullName>
    </submittedName>
</protein>